<comment type="caution">
    <text evidence="3">The sequence shown here is derived from an EMBL/GenBank/DDBJ whole genome shotgun (WGS) entry which is preliminary data.</text>
</comment>
<dbReference type="EMBL" id="JBBKYA010000005">
    <property type="protein sequence ID" value="MFD3276816.1"/>
    <property type="molecule type" value="Genomic_DNA"/>
</dbReference>
<evidence type="ECO:0000259" key="1">
    <source>
        <dbReference type="Pfam" id="PF01408"/>
    </source>
</evidence>
<sequence>MIRVGIIGYGYWGINLLRNFINAADCTVTAVCDARTERLQAAQKVHYSLTVFTDVDTFMSQAPVDAVVIATPVFLHFSLAKKALLAGKHVLVEKPLTASVSEAHELVELSLKHNLVLAVDHTFLFTGSVQKIKTCVELGELGALQYFDSTRINLGLFQPDVNVIWDLAPHDISILNYLVPERPVSVVCTGQAHTKSGLENIAYLTLNYASNFIAHFTCSWISPLKIRRILIGGDKKMCLYDDVEPTEKIKIYDTGFKANTESEKHQMLIDYRVGDIFIPKIPQNEALASMANDFVQAILHQRKPLVDGMAGLEVVSILEAAQKSIELGGKEIKL</sequence>
<dbReference type="RefSeq" id="WP_377977256.1">
    <property type="nucleotide sequence ID" value="NZ_JBBKYA010000005.1"/>
</dbReference>
<dbReference type="InterPro" id="IPR055170">
    <property type="entry name" value="GFO_IDH_MocA-like_dom"/>
</dbReference>
<dbReference type="Pfam" id="PF22725">
    <property type="entry name" value="GFO_IDH_MocA_C3"/>
    <property type="match status" value="1"/>
</dbReference>
<dbReference type="PANTHER" id="PTHR43377:SF6">
    <property type="entry name" value="GFO_IDH_MOCA-LIKE OXIDOREDUCTASE N-TERMINAL DOMAIN-CONTAINING PROTEIN"/>
    <property type="match status" value="1"/>
</dbReference>
<reference evidence="3 4" key="1">
    <citation type="submission" date="2024-03" db="EMBL/GenBank/DDBJ databases">
        <title>Aquirufa genome sequencing.</title>
        <authorList>
            <person name="Pitt A."/>
            <person name="Hahn M.W."/>
        </authorList>
    </citation>
    <scope>NUCLEOTIDE SEQUENCE [LARGE SCALE GENOMIC DNA]</scope>
    <source>
        <strain evidence="3 4">PLAD-142S6K</strain>
    </source>
</reference>
<dbReference type="PANTHER" id="PTHR43377">
    <property type="entry name" value="BILIVERDIN REDUCTASE A"/>
    <property type="match status" value="1"/>
</dbReference>
<dbReference type="Pfam" id="PF01408">
    <property type="entry name" value="GFO_IDH_MocA"/>
    <property type="match status" value="1"/>
</dbReference>
<evidence type="ECO:0000313" key="4">
    <source>
        <dbReference type="Proteomes" id="UP001598114"/>
    </source>
</evidence>
<dbReference type="InterPro" id="IPR000683">
    <property type="entry name" value="Gfo/Idh/MocA-like_OxRdtase_N"/>
</dbReference>
<dbReference type="SUPFAM" id="SSF51735">
    <property type="entry name" value="NAD(P)-binding Rossmann-fold domains"/>
    <property type="match status" value="1"/>
</dbReference>
<name>A0ABW6D4C6_9BACT</name>
<protein>
    <submittedName>
        <fullName evidence="3">Gfo/Idh/MocA family oxidoreductase</fullName>
    </submittedName>
</protein>
<dbReference type="Gene3D" id="3.30.360.10">
    <property type="entry name" value="Dihydrodipicolinate Reductase, domain 2"/>
    <property type="match status" value="1"/>
</dbReference>
<feature type="domain" description="GFO/IDH/MocA-like oxidoreductase" evidence="2">
    <location>
        <begin position="129"/>
        <end position="235"/>
    </location>
</feature>
<evidence type="ECO:0000259" key="2">
    <source>
        <dbReference type="Pfam" id="PF22725"/>
    </source>
</evidence>
<accession>A0ABW6D4C6</accession>
<proteinExistence type="predicted"/>
<organism evidence="3 4">
    <name type="scientific">Aquirufa echingensis</name>
    <dbReference type="NCBI Taxonomy" id="3096516"/>
    <lineage>
        <taxon>Bacteria</taxon>
        <taxon>Pseudomonadati</taxon>
        <taxon>Bacteroidota</taxon>
        <taxon>Cytophagia</taxon>
        <taxon>Cytophagales</taxon>
        <taxon>Flectobacillaceae</taxon>
        <taxon>Aquirufa</taxon>
    </lineage>
</organism>
<feature type="domain" description="Gfo/Idh/MocA-like oxidoreductase N-terminal" evidence="1">
    <location>
        <begin position="2"/>
        <end position="121"/>
    </location>
</feature>
<gene>
    <name evidence="3" type="ORF">SKC38_11305</name>
</gene>
<keyword evidence="4" id="KW-1185">Reference proteome</keyword>
<dbReference type="InterPro" id="IPR036291">
    <property type="entry name" value="NAD(P)-bd_dom_sf"/>
</dbReference>
<dbReference type="Gene3D" id="3.40.50.720">
    <property type="entry name" value="NAD(P)-binding Rossmann-like Domain"/>
    <property type="match status" value="1"/>
</dbReference>
<dbReference type="SUPFAM" id="SSF55347">
    <property type="entry name" value="Glyceraldehyde-3-phosphate dehydrogenase-like, C-terminal domain"/>
    <property type="match status" value="1"/>
</dbReference>
<evidence type="ECO:0000313" key="3">
    <source>
        <dbReference type="EMBL" id="MFD3276816.1"/>
    </source>
</evidence>
<dbReference type="Proteomes" id="UP001598114">
    <property type="component" value="Unassembled WGS sequence"/>
</dbReference>
<dbReference type="InterPro" id="IPR051450">
    <property type="entry name" value="Gfo/Idh/MocA_Oxidoreductases"/>
</dbReference>